<evidence type="ECO:0000313" key="3">
    <source>
        <dbReference type="Proteomes" id="UP000019225"/>
    </source>
</evidence>
<evidence type="ECO:0000259" key="1">
    <source>
        <dbReference type="SMART" id="SM00871"/>
    </source>
</evidence>
<reference evidence="2 3" key="1">
    <citation type="journal article" date="2014" name="BMC Genomics">
        <title>Complete genome sequence of producer of the glycopeptide antibiotic Aculeximycin Kutzneria albida DSM 43870T, a representative of minor genus of Pseudonocardiaceae.</title>
        <authorList>
            <person name="Rebets Y."/>
            <person name="Tokovenko B."/>
            <person name="Lushchyk I."/>
            <person name="Ruckert C."/>
            <person name="Zaburannyi N."/>
            <person name="Bechthold A."/>
            <person name="Kalinowski J."/>
            <person name="Luzhetskyy A."/>
        </authorList>
    </citation>
    <scope>NUCLEOTIDE SEQUENCE [LARGE SCALE GENOMIC DNA]</scope>
    <source>
        <strain evidence="2">DSM 43870</strain>
    </source>
</reference>
<keyword evidence="3" id="KW-1185">Reference proteome</keyword>
<sequence length="156" mass="16942">MVSYLVQLKELPPSVVLRVRSSVPAEQIGEAVRTAFAQLTSAAVQAGLDPVGPTEVTYLRQFRPGEVAEIEADLPVSADPVRAGVGGLVRRPGRIVAHVFHKGPYEDITGAYQALIDWIQRTGHRTVGHPTEVYLVGPNEDPLPENYLTEVVIPVE</sequence>
<dbReference type="EMBL" id="CP007155">
    <property type="protein sequence ID" value="AHH97017.1"/>
    <property type="molecule type" value="Genomic_DNA"/>
</dbReference>
<accession>W5W7V2</accession>
<evidence type="ECO:0000313" key="2">
    <source>
        <dbReference type="EMBL" id="AHH97017.1"/>
    </source>
</evidence>
<dbReference type="Proteomes" id="UP000019225">
    <property type="component" value="Chromosome"/>
</dbReference>
<dbReference type="InterPro" id="IPR011256">
    <property type="entry name" value="Reg_factor_effector_dom_sf"/>
</dbReference>
<proteinExistence type="predicted"/>
<dbReference type="STRING" id="1449976.KALB_3653"/>
<dbReference type="SUPFAM" id="SSF55136">
    <property type="entry name" value="Probable bacterial effector-binding domain"/>
    <property type="match status" value="1"/>
</dbReference>
<dbReference type="Pfam" id="PF06445">
    <property type="entry name" value="GyrI-like"/>
    <property type="match status" value="1"/>
</dbReference>
<gene>
    <name evidence="2" type="ORF">KALB_3653</name>
</gene>
<dbReference type="eggNOG" id="COG4978">
    <property type="taxonomic scope" value="Bacteria"/>
</dbReference>
<dbReference type="Gene3D" id="3.20.80.10">
    <property type="entry name" value="Regulatory factor, effector binding domain"/>
    <property type="match status" value="1"/>
</dbReference>
<organism evidence="2 3">
    <name type="scientific">Kutzneria albida DSM 43870</name>
    <dbReference type="NCBI Taxonomy" id="1449976"/>
    <lineage>
        <taxon>Bacteria</taxon>
        <taxon>Bacillati</taxon>
        <taxon>Actinomycetota</taxon>
        <taxon>Actinomycetes</taxon>
        <taxon>Pseudonocardiales</taxon>
        <taxon>Pseudonocardiaceae</taxon>
        <taxon>Kutzneria</taxon>
    </lineage>
</organism>
<name>W5W7V2_9PSEU</name>
<protein>
    <recommendedName>
        <fullName evidence="1">AraC effector-binding domain-containing protein</fullName>
    </recommendedName>
</protein>
<dbReference type="HOGENOM" id="CLU_113664_2_2_11"/>
<dbReference type="AlphaFoldDB" id="W5W7V2"/>
<feature type="domain" description="AraC effector-binding" evidence="1">
    <location>
        <begin position="4"/>
        <end position="156"/>
    </location>
</feature>
<dbReference type="InterPro" id="IPR029442">
    <property type="entry name" value="GyrI-like"/>
</dbReference>
<dbReference type="InterPro" id="IPR010499">
    <property type="entry name" value="AraC_E-bd"/>
</dbReference>
<dbReference type="SMART" id="SM00871">
    <property type="entry name" value="AraC_E_bind"/>
    <property type="match status" value="1"/>
</dbReference>
<dbReference type="KEGG" id="kal:KALB_3653"/>